<protein>
    <recommendedName>
        <fullName evidence="3">GNAT family N-acetyltransferase</fullName>
    </recommendedName>
</protein>
<evidence type="ECO:0000313" key="2">
    <source>
        <dbReference type="Proteomes" id="UP001183607"/>
    </source>
</evidence>
<dbReference type="AlphaFoldDB" id="A0ABD5DYW9"/>
<name>A0ABD5DYW9_9ACTN</name>
<organism evidence="1 2">
    <name type="scientific">Streptomyces evansiae</name>
    <dbReference type="NCBI Taxonomy" id="3075535"/>
    <lineage>
        <taxon>Bacteria</taxon>
        <taxon>Bacillati</taxon>
        <taxon>Actinomycetota</taxon>
        <taxon>Actinomycetes</taxon>
        <taxon>Kitasatosporales</taxon>
        <taxon>Streptomycetaceae</taxon>
        <taxon>Streptomyces</taxon>
    </lineage>
</organism>
<proteinExistence type="predicted"/>
<evidence type="ECO:0008006" key="3">
    <source>
        <dbReference type="Google" id="ProtNLM"/>
    </source>
</evidence>
<dbReference type="Proteomes" id="UP001183607">
    <property type="component" value="Unassembled WGS sequence"/>
</dbReference>
<reference evidence="2" key="1">
    <citation type="submission" date="2023-07" db="EMBL/GenBank/DDBJ databases">
        <title>30 novel species of actinomycetes from the DSMZ collection.</title>
        <authorList>
            <person name="Nouioui I."/>
        </authorList>
    </citation>
    <scope>NUCLEOTIDE SEQUENCE [LARGE SCALE GENOMIC DNA]</scope>
    <source>
        <strain evidence="2">DSM 41982</strain>
    </source>
</reference>
<evidence type="ECO:0000313" key="1">
    <source>
        <dbReference type="EMBL" id="MDT0414421.1"/>
    </source>
</evidence>
<gene>
    <name evidence="1" type="ORF">RM574_02885</name>
</gene>
<sequence length="344" mass="37905">MKITHRSLADSWQRTAASHPLLHGVPFPFLADTEDELDAYPEHAGEEGTGGLCLLLEADGTVRGQVGAYEESFTSRDPGDVLYLVAETAIRERSEDLAEAADTLERIEPEWGRRFRGGGLGAPGALAPCGRDPLDGFAWSARSWRNQDPYTCLAFFRTAPGRPVDAERLALLYGADPAQVAEGTRLRDLRAVDGGRAHDEREWESCAYGQAGGWAYLLHHETPPGAFADTAAYTALGVRESVWLTATMAKAIYTFQYVKDDHVVDDGDLGAMELRAYSYGRAPYRRGGALDFLNRALRRAEFDHPELTDPYALYFHALETSLGLTLPRREFTEGTVRTAYWAGG</sequence>
<dbReference type="RefSeq" id="WP_093854576.1">
    <property type="nucleotide sequence ID" value="NZ_JAVRER010000003.1"/>
</dbReference>
<dbReference type="EMBL" id="JAVRER010000003">
    <property type="protein sequence ID" value="MDT0414421.1"/>
    <property type="molecule type" value="Genomic_DNA"/>
</dbReference>
<comment type="caution">
    <text evidence="1">The sequence shown here is derived from an EMBL/GenBank/DDBJ whole genome shotgun (WGS) entry which is preliminary data.</text>
</comment>
<accession>A0ABD5DYW9</accession>